<gene>
    <name evidence="3" type="ORF">B0T25DRAFT_122648</name>
</gene>
<feature type="compositionally biased region" description="Low complexity" evidence="1">
    <location>
        <begin position="101"/>
        <end position="117"/>
    </location>
</feature>
<organism evidence="3 4">
    <name type="scientific">Lasiosphaeria hispida</name>
    <dbReference type="NCBI Taxonomy" id="260671"/>
    <lineage>
        <taxon>Eukaryota</taxon>
        <taxon>Fungi</taxon>
        <taxon>Dikarya</taxon>
        <taxon>Ascomycota</taxon>
        <taxon>Pezizomycotina</taxon>
        <taxon>Sordariomycetes</taxon>
        <taxon>Sordariomycetidae</taxon>
        <taxon>Sordariales</taxon>
        <taxon>Lasiosphaeriaceae</taxon>
        <taxon>Lasiosphaeria</taxon>
    </lineage>
</organism>
<protein>
    <submittedName>
        <fullName evidence="3">Uncharacterized protein</fullName>
    </submittedName>
</protein>
<accession>A0AAJ0HRR2</accession>
<feature type="region of interest" description="Disordered" evidence="1">
    <location>
        <begin position="65"/>
        <end position="87"/>
    </location>
</feature>
<feature type="compositionally biased region" description="Pro residues" evidence="1">
    <location>
        <begin position="72"/>
        <end position="81"/>
    </location>
</feature>
<keyword evidence="2" id="KW-0812">Transmembrane</keyword>
<feature type="region of interest" description="Disordered" evidence="1">
    <location>
        <begin position="1"/>
        <end position="29"/>
    </location>
</feature>
<sequence length="290" mass="29512">MSNNPFSGGGGPPGFSSSNGPSFGNNDDNNASNNKPWVWVLIPVGIVVVIAGLAVCLHARRRRQRKRGAASLPPPNNPHNPPGSRTRAFNEHDLEEAWVRGAPAPGTGATAAAPSGGRWARTAAGSRPWYFGSGSGSGARGTRSRAVRPEEGLNELGEAPPPYEKPTTTANAIPKPPASSSSSLRDQVELQTLASAPPLLATATGTTATTATSAWTSSDARSPLSPITVSSSLATTPSPSCGRASPSPDPPVYTGGPPAYDGPPTGGPDPRAASTDLALPAPAVLPQDRQ</sequence>
<feature type="region of interest" description="Disordered" evidence="1">
    <location>
        <begin position="125"/>
        <end position="290"/>
    </location>
</feature>
<keyword evidence="4" id="KW-1185">Reference proteome</keyword>
<evidence type="ECO:0000313" key="3">
    <source>
        <dbReference type="EMBL" id="KAK3360168.1"/>
    </source>
</evidence>
<dbReference type="EMBL" id="JAUIQD010000002">
    <property type="protein sequence ID" value="KAK3360168.1"/>
    <property type="molecule type" value="Genomic_DNA"/>
</dbReference>
<reference evidence="3" key="2">
    <citation type="submission" date="2023-06" db="EMBL/GenBank/DDBJ databases">
        <authorList>
            <consortium name="Lawrence Berkeley National Laboratory"/>
            <person name="Haridas S."/>
            <person name="Hensen N."/>
            <person name="Bonometti L."/>
            <person name="Westerberg I."/>
            <person name="Brannstrom I.O."/>
            <person name="Guillou S."/>
            <person name="Cros-Aarteil S."/>
            <person name="Calhoun S."/>
            <person name="Kuo A."/>
            <person name="Mondo S."/>
            <person name="Pangilinan J."/>
            <person name="Riley R."/>
            <person name="Labutti K."/>
            <person name="Andreopoulos B."/>
            <person name="Lipzen A."/>
            <person name="Chen C."/>
            <person name="Yanf M."/>
            <person name="Daum C."/>
            <person name="Ng V."/>
            <person name="Clum A."/>
            <person name="Steindorff A."/>
            <person name="Ohm R."/>
            <person name="Martin F."/>
            <person name="Silar P."/>
            <person name="Natvig D."/>
            <person name="Lalanne C."/>
            <person name="Gautier V."/>
            <person name="Ament-Velasquez S.L."/>
            <person name="Kruys A."/>
            <person name="Hutchinson M.I."/>
            <person name="Powell A.J."/>
            <person name="Barry K."/>
            <person name="Miller A.N."/>
            <person name="Grigoriev I.V."/>
            <person name="Debuchy R."/>
            <person name="Gladieux P."/>
            <person name="Thoren M.H."/>
            <person name="Johannesson H."/>
        </authorList>
    </citation>
    <scope>NUCLEOTIDE SEQUENCE</scope>
    <source>
        <strain evidence="3">CBS 955.72</strain>
    </source>
</reference>
<feature type="region of interest" description="Disordered" evidence="1">
    <location>
        <begin position="101"/>
        <end position="120"/>
    </location>
</feature>
<dbReference type="AlphaFoldDB" id="A0AAJ0HRR2"/>
<evidence type="ECO:0000256" key="1">
    <source>
        <dbReference type="SAM" id="MobiDB-lite"/>
    </source>
</evidence>
<evidence type="ECO:0000313" key="4">
    <source>
        <dbReference type="Proteomes" id="UP001275084"/>
    </source>
</evidence>
<feature type="transmembrane region" description="Helical" evidence="2">
    <location>
        <begin position="37"/>
        <end position="57"/>
    </location>
</feature>
<feature type="compositionally biased region" description="Low complexity" evidence="1">
    <location>
        <begin position="14"/>
        <end position="29"/>
    </location>
</feature>
<dbReference type="Proteomes" id="UP001275084">
    <property type="component" value="Unassembled WGS sequence"/>
</dbReference>
<feature type="compositionally biased region" description="Polar residues" evidence="1">
    <location>
        <begin position="225"/>
        <end position="239"/>
    </location>
</feature>
<keyword evidence="2" id="KW-0472">Membrane</keyword>
<proteinExistence type="predicted"/>
<keyword evidence="2" id="KW-1133">Transmembrane helix</keyword>
<comment type="caution">
    <text evidence="3">The sequence shown here is derived from an EMBL/GenBank/DDBJ whole genome shotgun (WGS) entry which is preliminary data.</text>
</comment>
<name>A0AAJ0HRR2_9PEZI</name>
<evidence type="ECO:0000256" key="2">
    <source>
        <dbReference type="SAM" id="Phobius"/>
    </source>
</evidence>
<feature type="compositionally biased region" description="Low complexity" evidence="1">
    <location>
        <begin position="190"/>
        <end position="220"/>
    </location>
</feature>
<reference evidence="3" key="1">
    <citation type="journal article" date="2023" name="Mol. Phylogenet. Evol.">
        <title>Genome-scale phylogeny and comparative genomics of the fungal order Sordariales.</title>
        <authorList>
            <person name="Hensen N."/>
            <person name="Bonometti L."/>
            <person name="Westerberg I."/>
            <person name="Brannstrom I.O."/>
            <person name="Guillou S."/>
            <person name="Cros-Aarteil S."/>
            <person name="Calhoun S."/>
            <person name="Haridas S."/>
            <person name="Kuo A."/>
            <person name="Mondo S."/>
            <person name="Pangilinan J."/>
            <person name="Riley R."/>
            <person name="LaButti K."/>
            <person name="Andreopoulos B."/>
            <person name="Lipzen A."/>
            <person name="Chen C."/>
            <person name="Yan M."/>
            <person name="Daum C."/>
            <person name="Ng V."/>
            <person name="Clum A."/>
            <person name="Steindorff A."/>
            <person name="Ohm R.A."/>
            <person name="Martin F."/>
            <person name="Silar P."/>
            <person name="Natvig D.O."/>
            <person name="Lalanne C."/>
            <person name="Gautier V."/>
            <person name="Ament-Velasquez S.L."/>
            <person name="Kruys A."/>
            <person name="Hutchinson M.I."/>
            <person name="Powell A.J."/>
            <person name="Barry K."/>
            <person name="Miller A.N."/>
            <person name="Grigoriev I.V."/>
            <person name="Debuchy R."/>
            <person name="Gladieux P."/>
            <person name="Hiltunen Thoren M."/>
            <person name="Johannesson H."/>
        </authorList>
    </citation>
    <scope>NUCLEOTIDE SEQUENCE</scope>
    <source>
        <strain evidence="3">CBS 955.72</strain>
    </source>
</reference>